<keyword evidence="1" id="KW-0963">Cytoplasm</keyword>
<evidence type="ECO:0000256" key="1">
    <source>
        <dbReference type="ARBA" id="ARBA00022490"/>
    </source>
</evidence>
<dbReference type="GO" id="GO:0003677">
    <property type="term" value="F:DNA binding"/>
    <property type="evidence" value="ECO:0007669"/>
    <property type="project" value="UniProtKB-KW"/>
</dbReference>
<keyword evidence="7" id="KW-1185">Reference proteome</keyword>
<dbReference type="Gene3D" id="2.40.50.1020">
    <property type="entry name" value="LytTr DNA-binding domain"/>
    <property type="match status" value="1"/>
</dbReference>
<protein>
    <submittedName>
        <fullName evidence="6">LytTR family transcriptional regulator</fullName>
    </submittedName>
</protein>
<evidence type="ECO:0000313" key="6">
    <source>
        <dbReference type="EMBL" id="TSJ65480.1"/>
    </source>
</evidence>
<dbReference type="PANTHER" id="PTHR37299:SF2">
    <property type="entry name" value="HTH LYTTR-TYPE DOMAIN-CONTAINING PROTEIN"/>
    <property type="match status" value="1"/>
</dbReference>
<dbReference type="InterPro" id="IPR046947">
    <property type="entry name" value="LytR-like"/>
</dbReference>
<gene>
    <name evidence="6" type="ORF">FPQ13_06650</name>
</gene>
<dbReference type="RefSeq" id="WP_144088554.1">
    <property type="nucleotide sequence ID" value="NZ_VMHE01000009.1"/>
</dbReference>
<dbReference type="GO" id="GO:0000156">
    <property type="term" value="F:phosphorelay response regulator activity"/>
    <property type="evidence" value="ECO:0007669"/>
    <property type="project" value="InterPro"/>
</dbReference>
<dbReference type="PROSITE" id="PS50930">
    <property type="entry name" value="HTH_LYTTR"/>
    <property type="match status" value="1"/>
</dbReference>
<keyword evidence="4" id="KW-0804">Transcription</keyword>
<dbReference type="Proteomes" id="UP000316425">
    <property type="component" value="Unassembled WGS sequence"/>
</dbReference>
<evidence type="ECO:0000259" key="5">
    <source>
        <dbReference type="PROSITE" id="PS50930"/>
    </source>
</evidence>
<evidence type="ECO:0000313" key="7">
    <source>
        <dbReference type="Proteomes" id="UP000316425"/>
    </source>
</evidence>
<feature type="domain" description="HTH LytTR-type" evidence="5">
    <location>
        <begin position="42"/>
        <end position="146"/>
    </location>
</feature>
<keyword evidence="3" id="KW-0238">DNA-binding</keyword>
<sequence>MKVKIDLDENHHETTITIHAKEWSKELELLVEKLKEQTTGKLIGTENDKSILLHPNEIDFIYAQERKVFAAVNKRSIEINMKLYEVEELLETYHFTRFSKSVIGNLQQIDSFELSFNGNLCVFFRSGNKEYVSRKYVMNVKEKLILGGGSK</sequence>
<evidence type="ECO:0000256" key="2">
    <source>
        <dbReference type="ARBA" id="ARBA00023015"/>
    </source>
</evidence>
<keyword evidence="2" id="KW-0805">Transcription regulation</keyword>
<proteinExistence type="predicted"/>
<evidence type="ECO:0000256" key="3">
    <source>
        <dbReference type="ARBA" id="ARBA00023125"/>
    </source>
</evidence>
<accession>A0A556PM55</accession>
<dbReference type="OrthoDB" id="9808614at2"/>
<evidence type="ECO:0000256" key="4">
    <source>
        <dbReference type="ARBA" id="ARBA00023163"/>
    </source>
</evidence>
<dbReference type="AlphaFoldDB" id="A0A556PM55"/>
<reference evidence="6 7" key="1">
    <citation type="submission" date="2019-07" db="EMBL/GenBank/DDBJ databases">
        <title>Allobacillus sp. nov. SKP isolated from shrimp paste of Euphausiacea.</title>
        <authorList>
            <person name="Kanchanasin P."/>
            <person name="Tanasupawat S."/>
            <person name="Shi W."/>
            <person name="Wu L."/>
            <person name="Ma J."/>
        </authorList>
    </citation>
    <scope>NUCLEOTIDE SEQUENCE [LARGE SCALE GENOMIC DNA]</scope>
    <source>
        <strain evidence="6 7">SKP4-8</strain>
    </source>
</reference>
<dbReference type="SMART" id="SM00850">
    <property type="entry name" value="LytTR"/>
    <property type="match status" value="1"/>
</dbReference>
<comment type="caution">
    <text evidence="6">The sequence shown here is derived from an EMBL/GenBank/DDBJ whole genome shotgun (WGS) entry which is preliminary data.</text>
</comment>
<dbReference type="EMBL" id="VMHE01000009">
    <property type="protein sequence ID" value="TSJ65480.1"/>
    <property type="molecule type" value="Genomic_DNA"/>
</dbReference>
<dbReference type="PANTHER" id="PTHR37299">
    <property type="entry name" value="TRANSCRIPTIONAL REGULATOR-RELATED"/>
    <property type="match status" value="1"/>
</dbReference>
<dbReference type="Pfam" id="PF04397">
    <property type="entry name" value="LytTR"/>
    <property type="match status" value="1"/>
</dbReference>
<dbReference type="InterPro" id="IPR007492">
    <property type="entry name" value="LytTR_DNA-bd_dom"/>
</dbReference>
<organism evidence="6 7">
    <name type="scientific">Allobacillus salarius</name>
    <dbReference type="NCBI Taxonomy" id="1955272"/>
    <lineage>
        <taxon>Bacteria</taxon>
        <taxon>Bacillati</taxon>
        <taxon>Bacillota</taxon>
        <taxon>Bacilli</taxon>
        <taxon>Bacillales</taxon>
        <taxon>Bacillaceae</taxon>
        <taxon>Allobacillus</taxon>
    </lineage>
</organism>
<name>A0A556PM55_9BACI</name>